<feature type="domain" description="DUF6927" evidence="1">
    <location>
        <begin position="30"/>
        <end position="102"/>
    </location>
</feature>
<protein>
    <submittedName>
        <fullName evidence="2">DUF6927 domain-containing protein</fullName>
    </submittedName>
</protein>
<comment type="caution">
    <text evidence="2">The sequence shown here is derived from an EMBL/GenBank/DDBJ whole genome shotgun (WGS) entry which is preliminary data.</text>
</comment>
<dbReference type="EMBL" id="JBHTLS010000111">
    <property type="protein sequence ID" value="MFD1104729.1"/>
    <property type="molecule type" value="Genomic_DNA"/>
</dbReference>
<dbReference type="Pfam" id="PF21992">
    <property type="entry name" value="DUF6927"/>
    <property type="match status" value="1"/>
</dbReference>
<reference evidence="3" key="1">
    <citation type="journal article" date="2019" name="Int. J. Syst. Evol. Microbiol.">
        <title>The Global Catalogue of Microorganisms (GCM) 10K type strain sequencing project: providing services to taxonomists for standard genome sequencing and annotation.</title>
        <authorList>
            <consortium name="The Broad Institute Genomics Platform"/>
            <consortium name="The Broad Institute Genome Sequencing Center for Infectious Disease"/>
            <person name="Wu L."/>
            <person name="Ma J."/>
        </authorList>
    </citation>
    <scope>NUCLEOTIDE SEQUENCE [LARGE SCALE GENOMIC DNA]</scope>
    <source>
        <strain evidence="3">CCUG 54329</strain>
    </source>
</reference>
<gene>
    <name evidence="2" type="ORF">ACFQ24_07560</name>
</gene>
<dbReference type="InterPro" id="IPR053845">
    <property type="entry name" value="DUF6927"/>
</dbReference>
<evidence type="ECO:0000313" key="3">
    <source>
        <dbReference type="Proteomes" id="UP001597203"/>
    </source>
</evidence>
<evidence type="ECO:0000259" key="1">
    <source>
        <dbReference type="Pfam" id="PF21992"/>
    </source>
</evidence>
<proteinExistence type="predicted"/>
<organism evidence="2 3">
    <name type="scientific">Sphingobium olei</name>
    <dbReference type="NCBI Taxonomy" id="420955"/>
    <lineage>
        <taxon>Bacteria</taxon>
        <taxon>Pseudomonadati</taxon>
        <taxon>Pseudomonadota</taxon>
        <taxon>Alphaproteobacteria</taxon>
        <taxon>Sphingomonadales</taxon>
        <taxon>Sphingomonadaceae</taxon>
        <taxon>Sphingobium</taxon>
    </lineage>
</organism>
<sequence>MSSTNPTRLTESMGPCEDGCPQHILGLLTPTDKEHALDWRRRCAENLKRRSRKIADGDRIRLEQPVTFSDGHVGQEFIVEKQGRRVTLRDPETRGRYRISRLMERQWRLVPTTKIHKTIFT</sequence>
<dbReference type="Proteomes" id="UP001597203">
    <property type="component" value="Unassembled WGS sequence"/>
</dbReference>
<accession>A0ABW3NY94</accession>
<keyword evidence="3" id="KW-1185">Reference proteome</keyword>
<dbReference type="RefSeq" id="WP_197075314.1">
    <property type="nucleotide sequence ID" value="NZ_JBHTLS010000111.1"/>
</dbReference>
<evidence type="ECO:0000313" key="2">
    <source>
        <dbReference type="EMBL" id="MFD1104729.1"/>
    </source>
</evidence>
<name>A0ABW3NY94_9SPHN</name>